<dbReference type="EMBL" id="CP155447">
    <property type="protein sequence ID" value="XBH06025.1"/>
    <property type="molecule type" value="Genomic_DNA"/>
</dbReference>
<dbReference type="Gene3D" id="6.10.250.690">
    <property type="match status" value="1"/>
</dbReference>
<evidence type="ECO:0000256" key="5">
    <source>
        <dbReference type="ARBA" id="ARBA00023163"/>
    </source>
</evidence>
<evidence type="ECO:0000256" key="2">
    <source>
        <dbReference type="ARBA" id="ARBA00023012"/>
    </source>
</evidence>
<dbReference type="CDD" id="cd00383">
    <property type="entry name" value="trans_reg_C"/>
    <property type="match status" value="1"/>
</dbReference>
<feature type="DNA-binding region" description="OmpR/PhoB-type" evidence="7">
    <location>
        <begin position="131"/>
        <end position="232"/>
    </location>
</feature>
<feature type="domain" description="OmpR/PhoB-type" evidence="9">
    <location>
        <begin position="131"/>
        <end position="232"/>
    </location>
</feature>
<dbReference type="RefSeq" id="WP_406698876.1">
    <property type="nucleotide sequence ID" value="NZ_CP155447.1"/>
</dbReference>
<dbReference type="Pfam" id="PF00486">
    <property type="entry name" value="Trans_reg_C"/>
    <property type="match status" value="1"/>
</dbReference>
<feature type="domain" description="Response regulatory" evidence="8">
    <location>
        <begin position="5"/>
        <end position="121"/>
    </location>
</feature>
<dbReference type="PANTHER" id="PTHR48111:SF4">
    <property type="entry name" value="DNA-BINDING DUAL TRANSCRIPTIONAL REGULATOR OMPR"/>
    <property type="match status" value="1"/>
</dbReference>
<keyword evidence="5" id="KW-0804">Transcription</keyword>
<dbReference type="GO" id="GO:0000976">
    <property type="term" value="F:transcription cis-regulatory region binding"/>
    <property type="evidence" value="ECO:0007669"/>
    <property type="project" value="TreeGrafter"/>
</dbReference>
<name>A0AAU7CL89_9BACT</name>
<keyword evidence="2" id="KW-0902">Two-component regulatory system</keyword>
<keyword evidence="1 6" id="KW-0597">Phosphoprotein</keyword>
<reference evidence="10" key="1">
    <citation type="submission" date="2024-05" db="EMBL/GenBank/DDBJ databases">
        <title>Planctomycetes of the genus Singulisphaera possess chitinolytic capabilities.</title>
        <authorList>
            <person name="Ivanova A."/>
        </authorList>
    </citation>
    <scope>NUCLEOTIDE SEQUENCE</scope>
    <source>
        <strain evidence="10">Ch08T</strain>
    </source>
</reference>
<dbReference type="InterPro" id="IPR001867">
    <property type="entry name" value="OmpR/PhoB-type_DNA-bd"/>
</dbReference>
<evidence type="ECO:0000313" key="10">
    <source>
        <dbReference type="EMBL" id="XBH06025.1"/>
    </source>
</evidence>
<dbReference type="GO" id="GO:0005829">
    <property type="term" value="C:cytosol"/>
    <property type="evidence" value="ECO:0007669"/>
    <property type="project" value="TreeGrafter"/>
</dbReference>
<dbReference type="InterPro" id="IPR016032">
    <property type="entry name" value="Sig_transdc_resp-reg_C-effctor"/>
</dbReference>
<dbReference type="SMART" id="SM00862">
    <property type="entry name" value="Trans_reg_C"/>
    <property type="match status" value="1"/>
</dbReference>
<accession>A0AAU7CL89</accession>
<sequence>MNRKTVMVIEDDPAIRRGLIDALTFAGYATLEAGNGLAGCRTALDPGCAIDLLLLDLVLPGRDGLEILRKVRQCRPTLLVIVLTARASEDDRVRGLSLGSDDYIIKPFSIRELLARVEAVLRRSPGRPPGGRRVAFHGGLADLDRREVRFADGERIDLSERENELLLYLASHTERVISREEILAQVWGLDPAGITTRTIDMHVARLREKLRDDSERPRIILTVRGLGYMLRAGDVTR</sequence>
<evidence type="ECO:0000256" key="1">
    <source>
        <dbReference type="ARBA" id="ARBA00022553"/>
    </source>
</evidence>
<feature type="modified residue" description="4-aspartylphosphate" evidence="6">
    <location>
        <position position="56"/>
    </location>
</feature>
<proteinExistence type="predicted"/>
<dbReference type="Pfam" id="PF00072">
    <property type="entry name" value="Response_reg"/>
    <property type="match status" value="1"/>
</dbReference>
<dbReference type="PROSITE" id="PS50110">
    <property type="entry name" value="RESPONSE_REGULATORY"/>
    <property type="match status" value="1"/>
</dbReference>
<organism evidence="10">
    <name type="scientific">Singulisphaera sp. Ch08</name>
    <dbReference type="NCBI Taxonomy" id="3120278"/>
    <lineage>
        <taxon>Bacteria</taxon>
        <taxon>Pseudomonadati</taxon>
        <taxon>Planctomycetota</taxon>
        <taxon>Planctomycetia</taxon>
        <taxon>Isosphaerales</taxon>
        <taxon>Isosphaeraceae</taxon>
        <taxon>Singulisphaera</taxon>
    </lineage>
</organism>
<evidence type="ECO:0000256" key="4">
    <source>
        <dbReference type="ARBA" id="ARBA00023125"/>
    </source>
</evidence>
<keyword evidence="3" id="KW-0805">Transcription regulation</keyword>
<dbReference type="PROSITE" id="PS51755">
    <property type="entry name" value="OMPR_PHOB"/>
    <property type="match status" value="1"/>
</dbReference>
<dbReference type="InterPro" id="IPR039420">
    <property type="entry name" value="WalR-like"/>
</dbReference>
<dbReference type="InterPro" id="IPR011006">
    <property type="entry name" value="CheY-like_superfamily"/>
</dbReference>
<dbReference type="GO" id="GO:0032993">
    <property type="term" value="C:protein-DNA complex"/>
    <property type="evidence" value="ECO:0007669"/>
    <property type="project" value="TreeGrafter"/>
</dbReference>
<protein>
    <submittedName>
        <fullName evidence="10">Response regulator transcription factor</fullName>
    </submittedName>
</protein>
<keyword evidence="4 7" id="KW-0238">DNA-binding</keyword>
<dbReference type="Gene3D" id="1.10.10.10">
    <property type="entry name" value="Winged helix-like DNA-binding domain superfamily/Winged helix DNA-binding domain"/>
    <property type="match status" value="1"/>
</dbReference>
<evidence type="ECO:0000259" key="9">
    <source>
        <dbReference type="PROSITE" id="PS51755"/>
    </source>
</evidence>
<dbReference type="PANTHER" id="PTHR48111">
    <property type="entry name" value="REGULATOR OF RPOS"/>
    <property type="match status" value="1"/>
</dbReference>
<dbReference type="SMART" id="SM00448">
    <property type="entry name" value="REC"/>
    <property type="match status" value="1"/>
</dbReference>
<evidence type="ECO:0000259" key="8">
    <source>
        <dbReference type="PROSITE" id="PS50110"/>
    </source>
</evidence>
<evidence type="ECO:0000256" key="7">
    <source>
        <dbReference type="PROSITE-ProRule" id="PRU01091"/>
    </source>
</evidence>
<dbReference type="InterPro" id="IPR001789">
    <property type="entry name" value="Sig_transdc_resp-reg_receiver"/>
</dbReference>
<dbReference type="InterPro" id="IPR036388">
    <property type="entry name" value="WH-like_DNA-bd_sf"/>
</dbReference>
<evidence type="ECO:0000256" key="3">
    <source>
        <dbReference type="ARBA" id="ARBA00023015"/>
    </source>
</evidence>
<gene>
    <name evidence="10" type="ORF">V5E97_08320</name>
</gene>
<dbReference type="SUPFAM" id="SSF52172">
    <property type="entry name" value="CheY-like"/>
    <property type="match status" value="1"/>
</dbReference>
<dbReference type="SUPFAM" id="SSF46894">
    <property type="entry name" value="C-terminal effector domain of the bipartite response regulators"/>
    <property type="match status" value="1"/>
</dbReference>
<dbReference type="AlphaFoldDB" id="A0AAU7CL89"/>
<evidence type="ECO:0000256" key="6">
    <source>
        <dbReference type="PROSITE-ProRule" id="PRU00169"/>
    </source>
</evidence>
<dbReference type="GO" id="GO:0000156">
    <property type="term" value="F:phosphorelay response regulator activity"/>
    <property type="evidence" value="ECO:0007669"/>
    <property type="project" value="TreeGrafter"/>
</dbReference>
<dbReference type="Gene3D" id="3.40.50.2300">
    <property type="match status" value="1"/>
</dbReference>
<dbReference type="GO" id="GO:0006355">
    <property type="term" value="P:regulation of DNA-templated transcription"/>
    <property type="evidence" value="ECO:0007669"/>
    <property type="project" value="InterPro"/>
</dbReference>